<dbReference type="PANTHER" id="PTHR42839">
    <property type="entry name" value="ISOCHORISMATE SYNTHASE ENTC"/>
    <property type="match status" value="1"/>
</dbReference>
<gene>
    <name evidence="8" type="primary">entC</name>
    <name evidence="8" type="ORF">KPC_1887</name>
</gene>
<dbReference type="GO" id="GO:0008909">
    <property type="term" value="F:isochorismate synthase activity"/>
    <property type="evidence" value="ECO:0007669"/>
    <property type="project" value="UniProtKB-EC"/>
</dbReference>
<evidence type="ECO:0000256" key="4">
    <source>
        <dbReference type="ARBA" id="ARBA00023235"/>
    </source>
</evidence>
<dbReference type="SUPFAM" id="SSF56322">
    <property type="entry name" value="ADC synthase"/>
    <property type="match status" value="1"/>
</dbReference>
<accession>A0A2U3MZI7</accession>
<feature type="region of interest" description="Disordered" evidence="6">
    <location>
        <begin position="201"/>
        <end position="225"/>
    </location>
</feature>
<dbReference type="NCBIfam" id="TIGR00543">
    <property type="entry name" value="isochor_syn"/>
    <property type="match status" value="1"/>
</dbReference>
<dbReference type="Pfam" id="PF00425">
    <property type="entry name" value="Chorismate_bind"/>
    <property type="match status" value="1"/>
</dbReference>
<reference evidence="9" key="1">
    <citation type="submission" date="2018-03" db="EMBL/GenBank/DDBJ databases">
        <authorList>
            <person name="Blom J."/>
        </authorList>
    </citation>
    <scope>NUCLEOTIDE SEQUENCE [LARGE SCALE GENOMIC DNA]</scope>
    <source>
        <strain evidence="9">KPC-SM-21</strain>
    </source>
</reference>
<evidence type="ECO:0000313" key="9">
    <source>
        <dbReference type="Proteomes" id="UP000245974"/>
    </source>
</evidence>
<feature type="compositionally biased region" description="Basic and acidic residues" evidence="6">
    <location>
        <begin position="209"/>
        <end position="225"/>
    </location>
</feature>
<dbReference type="InterPro" id="IPR015890">
    <property type="entry name" value="Chorismate_C"/>
</dbReference>
<evidence type="ECO:0000259" key="7">
    <source>
        <dbReference type="Pfam" id="PF00425"/>
    </source>
</evidence>
<dbReference type="InParanoid" id="A0A2U3MZI7"/>
<keyword evidence="9" id="KW-1185">Reference proteome</keyword>
<organism evidence="8 9">
    <name type="scientific">Acinetobacter stercoris</name>
    <dbReference type="NCBI Taxonomy" id="2126983"/>
    <lineage>
        <taxon>Bacteria</taxon>
        <taxon>Pseudomonadati</taxon>
        <taxon>Pseudomonadota</taxon>
        <taxon>Gammaproteobacteria</taxon>
        <taxon>Moraxellales</taxon>
        <taxon>Moraxellaceae</taxon>
        <taxon>Acinetobacter</taxon>
    </lineage>
</organism>
<dbReference type="EMBL" id="OOGT01000077">
    <property type="protein sequence ID" value="SPL70709.1"/>
    <property type="molecule type" value="Genomic_DNA"/>
</dbReference>
<dbReference type="InterPro" id="IPR005801">
    <property type="entry name" value="ADC_synthase"/>
</dbReference>
<dbReference type="FunCoup" id="A0A2U3MZI7">
    <property type="interactions" value="80"/>
</dbReference>
<evidence type="ECO:0000256" key="6">
    <source>
        <dbReference type="SAM" id="MobiDB-lite"/>
    </source>
</evidence>
<dbReference type="AlphaFoldDB" id="A0A2U3MZI7"/>
<evidence type="ECO:0000313" key="8">
    <source>
        <dbReference type="EMBL" id="SPL70709.1"/>
    </source>
</evidence>
<dbReference type="Gene3D" id="3.60.120.10">
    <property type="entry name" value="Anthranilate synthase"/>
    <property type="match status" value="1"/>
</dbReference>
<sequence length="384" mass="43594">MLTETLSKEGLKHLENEKYSYFSTKNYHLTARDFIQTIVTPAIDKAVLNEEIENCFDCLKQAGYENPIMIGAIPFDISRNSSLNFYASYEKLQQKNQQQINLNNSSEIVSKFSLIHKDRFTENVEQALNTFSKKELEKIVLSQAVEYEFEDKQNPESLLYALLGQNPYAFNFVIPVDEHDYILGASPELLLAKQNRMVMSNPLAGSRPRSKDLENNARRKQELHDSVKDQNEHKIVVDNILKNLVSHCVELKVSEFPDILETSTMLHLSSEFQGILKSSAPNALNLALALHPTPAVCGSPTHLAKQFILEYEGYDRNYYTGLVGWMDANGNGEWVVTIRCGLLNENKMRLYAGAGIVEGSNAEAEWHETEVKMQTMLNIFNTDT</sequence>
<evidence type="ECO:0000256" key="2">
    <source>
        <dbReference type="ARBA" id="ARBA00005297"/>
    </source>
</evidence>
<feature type="domain" description="Chorismate-utilising enzyme C-terminal" evidence="7">
    <location>
        <begin position="117"/>
        <end position="372"/>
    </location>
</feature>
<dbReference type="EC" id="5.4.4.2" evidence="3"/>
<dbReference type="PANTHER" id="PTHR42839:SF2">
    <property type="entry name" value="ISOCHORISMATE SYNTHASE ENTC"/>
    <property type="match status" value="1"/>
</dbReference>
<comment type="similarity">
    <text evidence="2">Belongs to the isochorismate synthase family.</text>
</comment>
<proteinExistence type="inferred from homology"/>
<evidence type="ECO:0000256" key="1">
    <source>
        <dbReference type="ARBA" id="ARBA00000799"/>
    </source>
</evidence>
<dbReference type="InterPro" id="IPR004561">
    <property type="entry name" value="IsoChor_synthase"/>
</dbReference>
<evidence type="ECO:0000256" key="3">
    <source>
        <dbReference type="ARBA" id="ARBA00012824"/>
    </source>
</evidence>
<name>A0A2U3MZI7_9GAMM</name>
<dbReference type="GO" id="GO:0009697">
    <property type="term" value="P:salicylic acid biosynthetic process"/>
    <property type="evidence" value="ECO:0007669"/>
    <property type="project" value="TreeGrafter"/>
</dbReference>
<comment type="catalytic activity">
    <reaction evidence="1">
        <text>chorismate = isochorismate</text>
        <dbReference type="Rhea" id="RHEA:18985"/>
        <dbReference type="ChEBI" id="CHEBI:29748"/>
        <dbReference type="ChEBI" id="CHEBI:29780"/>
        <dbReference type="EC" id="5.4.4.2"/>
    </reaction>
</comment>
<protein>
    <recommendedName>
        <fullName evidence="3">isochorismate synthase</fullName>
        <ecNumber evidence="3">5.4.4.2</ecNumber>
    </recommendedName>
    <alternativeName>
        <fullName evidence="5">Isochorismate mutase</fullName>
    </alternativeName>
</protein>
<keyword evidence="4 8" id="KW-0413">Isomerase</keyword>
<dbReference type="Proteomes" id="UP000245974">
    <property type="component" value="Unassembled WGS sequence"/>
</dbReference>
<evidence type="ECO:0000256" key="5">
    <source>
        <dbReference type="ARBA" id="ARBA00041564"/>
    </source>
</evidence>